<dbReference type="RefSeq" id="WP_188755561.1">
    <property type="nucleotide sequence ID" value="NZ_BMJY01000004.1"/>
</dbReference>
<comment type="caution">
    <text evidence="2">The sequence shown here is derived from an EMBL/GenBank/DDBJ whole genome shotgun (WGS) entry which is preliminary data.</text>
</comment>
<protein>
    <recommendedName>
        <fullName evidence="1">DUF559 domain-containing protein</fullName>
    </recommendedName>
</protein>
<organism evidence="2 3">
    <name type="scientific">Microbacterium album</name>
    <dbReference type="NCBI Taxonomy" id="2053191"/>
    <lineage>
        <taxon>Bacteria</taxon>
        <taxon>Bacillati</taxon>
        <taxon>Actinomycetota</taxon>
        <taxon>Actinomycetes</taxon>
        <taxon>Micrococcales</taxon>
        <taxon>Microbacteriaceae</taxon>
        <taxon>Microbacterium</taxon>
    </lineage>
</organism>
<gene>
    <name evidence="2" type="ORF">GCM10010921_14120</name>
</gene>
<dbReference type="InterPro" id="IPR011335">
    <property type="entry name" value="Restrct_endonuc-II-like"/>
</dbReference>
<name>A0A917IFX6_9MICO</name>
<dbReference type="EMBL" id="BMJY01000004">
    <property type="protein sequence ID" value="GGH41494.1"/>
    <property type="molecule type" value="Genomic_DNA"/>
</dbReference>
<accession>A0A917IFX6</accession>
<sequence length="274" mass="30751">MDLLAFLMAHDGIARTRTLVDAGYSRHAIAGVLQRGELRRPRKGWVYVPGTDRMLVRAAVSGVVLTCVTQAARLGLWTLCDDDTVHVAALAPASVVVERAHVHWAEPLIPRDRDRLEDPVENVLTLVADCQPHERALAIWDSAFQQGLVDRDSFGRYRLSPAARRLLAETSPFRDSGVETFVFTRLSWLPVPIRSQVWLYGHRVDFLIGERLVVQVDGGHHVGAQRASDNEHDAILRLHGYTVIRVTYTQVMERWPEVQDLILRAIAQGLHKAA</sequence>
<dbReference type="InterPro" id="IPR007569">
    <property type="entry name" value="DUF559"/>
</dbReference>
<dbReference type="Proteomes" id="UP000657592">
    <property type="component" value="Unassembled WGS sequence"/>
</dbReference>
<keyword evidence="3" id="KW-1185">Reference proteome</keyword>
<evidence type="ECO:0000259" key="1">
    <source>
        <dbReference type="Pfam" id="PF04480"/>
    </source>
</evidence>
<dbReference type="Pfam" id="PF04480">
    <property type="entry name" value="DUF559"/>
    <property type="match status" value="1"/>
</dbReference>
<reference evidence="2" key="1">
    <citation type="journal article" date="2014" name="Int. J. Syst. Evol. Microbiol.">
        <title>Complete genome sequence of Corynebacterium casei LMG S-19264T (=DSM 44701T), isolated from a smear-ripened cheese.</title>
        <authorList>
            <consortium name="US DOE Joint Genome Institute (JGI-PGF)"/>
            <person name="Walter F."/>
            <person name="Albersmeier A."/>
            <person name="Kalinowski J."/>
            <person name="Ruckert C."/>
        </authorList>
    </citation>
    <scope>NUCLEOTIDE SEQUENCE</scope>
    <source>
        <strain evidence="2">CGMCC 1.15794</strain>
    </source>
</reference>
<proteinExistence type="predicted"/>
<reference evidence="2" key="2">
    <citation type="submission" date="2020-09" db="EMBL/GenBank/DDBJ databases">
        <authorList>
            <person name="Sun Q."/>
            <person name="Zhou Y."/>
        </authorList>
    </citation>
    <scope>NUCLEOTIDE SEQUENCE</scope>
    <source>
        <strain evidence="2">CGMCC 1.15794</strain>
    </source>
</reference>
<evidence type="ECO:0000313" key="3">
    <source>
        <dbReference type="Proteomes" id="UP000657592"/>
    </source>
</evidence>
<dbReference type="SUPFAM" id="SSF52980">
    <property type="entry name" value="Restriction endonuclease-like"/>
    <property type="match status" value="1"/>
</dbReference>
<dbReference type="Gene3D" id="3.40.960.10">
    <property type="entry name" value="VSR Endonuclease"/>
    <property type="match status" value="1"/>
</dbReference>
<feature type="domain" description="DUF559" evidence="1">
    <location>
        <begin position="194"/>
        <end position="266"/>
    </location>
</feature>
<dbReference type="AlphaFoldDB" id="A0A917IFX6"/>
<evidence type="ECO:0000313" key="2">
    <source>
        <dbReference type="EMBL" id="GGH41494.1"/>
    </source>
</evidence>